<organism evidence="1 2">
    <name type="scientific">Homarus americanus</name>
    <name type="common">American lobster</name>
    <dbReference type="NCBI Taxonomy" id="6706"/>
    <lineage>
        <taxon>Eukaryota</taxon>
        <taxon>Metazoa</taxon>
        <taxon>Ecdysozoa</taxon>
        <taxon>Arthropoda</taxon>
        <taxon>Crustacea</taxon>
        <taxon>Multicrustacea</taxon>
        <taxon>Malacostraca</taxon>
        <taxon>Eumalacostraca</taxon>
        <taxon>Eucarida</taxon>
        <taxon>Decapoda</taxon>
        <taxon>Pleocyemata</taxon>
        <taxon>Astacidea</taxon>
        <taxon>Nephropoidea</taxon>
        <taxon>Nephropidae</taxon>
        <taxon>Homarus</taxon>
    </lineage>
</organism>
<protein>
    <submittedName>
        <fullName evidence="1">Putative RNA-directed DNA polymerase from mobile element jockey-like 58</fullName>
    </submittedName>
</protein>
<reference evidence="1" key="1">
    <citation type="journal article" date="2021" name="Sci. Adv.">
        <title>The American lobster genome reveals insights on longevity, neural, and immune adaptations.</title>
        <authorList>
            <person name="Polinski J.M."/>
            <person name="Zimin A.V."/>
            <person name="Clark K.F."/>
            <person name="Kohn A.B."/>
            <person name="Sadowski N."/>
            <person name="Timp W."/>
            <person name="Ptitsyn A."/>
            <person name="Khanna P."/>
            <person name="Romanova D.Y."/>
            <person name="Williams P."/>
            <person name="Greenwood S.J."/>
            <person name="Moroz L.L."/>
            <person name="Walt D.R."/>
            <person name="Bodnar A.G."/>
        </authorList>
    </citation>
    <scope>NUCLEOTIDE SEQUENCE</scope>
    <source>
        <strain evidence="1">GMGI-L3</strain>
    </source>
</reference>
<keyword evidence="1" id="KW-0808">Transferase</keyword>
<sequence>MTIVTSVSRVIGNMVQQIPMNSIEVGLSVGLRQTRRKIHLSCSWISPPSSNDRDTGMGHRLSQILRGTTDQMFQTTEDVCSRCASPGHQHSDCKIKIKKYAVCGGPHSSDQECLKWRKECRVAKLRNVKQLSYKEALL</sequence>
<dbReference type="Proteomes" id="UP000747542">
    <property type="component" value="Unassembled WGS sequence"/>
</dbReference>
<keyword evidence="1" id="KW-0548">Nucleotidyltransferase</keyword>
<dbReference type="GO" id="GO:0003964">
    <property type="term" value="F:RNA-directed DNA polymerase activity"/>
    <property type="evidence" value="ECO:0007669"/>
    <property type="project" value="UniProtKB-KW"/>
</dbReference>
<evidence type="ECO:0000313" key="2">
    <source>
        <dbReference type="Proteomes" id="UP000747542"/>
    </source>
</evidence>
<accession>A0A8J5MLI8</accession>
<dbReference type="AlphaFoldDB" id="A0A8J5MLI8"/>
<dbReference type="EMBL" id="JAHLQT010040257">
    <property type="protein sequence ID" value="KAG7155948.1"/>
    <property type="molecule type" value="Genomic_DNA"/>
</dbReference>
<keyword evidence="2" id="KW-1185">Reference proteome</keyword>
<evidence type="ECO:0000313" key="1">
    <source>
        <dbReference type="EMBL" id="KAG7155948.1"/>
    </source>
</evidence>
<comment type="caution">
    <text evidence="1">The sequence shown here is derived from an EMBL/GenBank/DDBJ whole genome shotgun (WGS) entry which is preliminary data.</text>
</comment>
<name>A0A8J5MLI8_HOMAM</name>
<keyword evidence="1" id="KW-0695">RNA-directed DNA polymerase</keyword>
<gene>
    <name evidence="1" type="ORF">Hamer_G012093</name>
</gene>
<proteinExistence type="predicted"/>